<keyword evidence="1" id="KW-0472">Membrane</keyword>
<keyword evidence="1" id="KW-0812">Transmembrane</keyword>
<proteinExistence type="predicted"/>
<dbReference type="Proteomes" id="UP000291301">
    <property type="component" value="Unassembled WGS sequence"/>
</dbReference>
<feature type="transmembrane region" description="Helical" evidence="1">
    <location>
        <begin position="240"/>
        <end position="257"/>
    </location>
</feature>
<organism evidence="2 3">
    <name type="scientific">Oricola cellulosilytica</name>
    <dbReference type="NCBI Taxonomy" id="1429082"/>
    <lineage>
        <taxon>Bacteria</taxon>
        <taxon>Pseudomonadati</taxon>
        <taxon>Pseudomonadota</taxon>
        <taxon>Alphaproteobacteria</taxon>
        <taxon>Hyphomicrobiales</taxon>
        <taxon>Ahrensiaceae</taxon>
        <taxon>Oricola</taxon>
    </lineage>
</organism>
<feature type="transmembrane region" description="Helical" evidence="1">
    <location>
        <begin position="407"/>
        <end position="426"/>
    </location>
</feature>
<feature type="transmembrane region" description="Helical" evidence="1">
    <location>
        <begin position="385"/>
        <end position="401"/>
    </location>
</feature>
<dbReference type="RefSeq" id="WP_131564561.1">
    <property type="nucleotide sequence ID" value="NZ_JAINFK010000001.1"/>
</dbReference>
<keyword evidence="1" id="KW-1133">Transmembrane helix</keyword>
<feature type="transmembrane region" description="Helical" evidence="1">
    <location>
        <begin position="269"/>
        <end position="288"/>
    </location>
</feature>
<comment type="caution">
    <text evidence="2">The sequence shown here is derived from an EMBL/GenBank/DDBJ whole genome shotgun (WGS) entry which is preliminary data.</text>
</comment>
<feature type="transmembrane region" description="Helical" evidence="1">
    <location>
        <begin position="355"/>
        <end position="373"/>
    </location>
</feature>
<accession>A0A4R0PE33</accession>
<dbReference type="AlphaFoldDB" id="A0A4R0PE33"/>
<gene>
    <name evidence="2" type="ORF">E0D97_00985</name>
</gene>
<dbReference type="EMBL" id="SJST01000001">
    <property type="protein sequence ID" value="TCD16047.1"/>
    <property type="molecule type" value="Genomic_DNA"/>
</dbReference>
<sequence>MTLISDDRSSHAPSRAGEGDRAGWFEPALLASCGTLFVVAVGLRAADVGIPNSDDLMRLVQVRDLLGGQPWYDLTQYRLGLAEGTAMHWSRLVDAPIAGIVRAAAAVTGSLEKAEAVARILWPALTFFLAMLALVTACVRTGRRAALLPVAVVGAFALWTTGAFASGALDHHNIQIALALWLLALLLPGSRPVAANAAAGATAVLMLAIGMEALPYVALAGALAATGFTIGSTGKDEARAFGLSLAVTTVAVFLATVGPGNWRNDTCDAFSAFHLVAATLGGAGLAAATYIRRGGLWRGLAVLAVGAVMLAVVTAAFPQCLENPLASLDPRLHEFWLEGVVETRSIGKLWMTDPFALPGLFALAVCAVVVTLFSLRKAGRDRRPLAVFLAFLAMGIAVTAWQQRGFVFATAFAILPLGFWIADIRSGMPARRSRTQTLALAGAWLLSVNLVWWMGAAYAAALFSGTPPLQQQAASVSPRDYCYTADLYETLQEEPAGVVLGATDIGASLLLYTPHRAIAGPYHRNTGGNLLLIQVMLAPPEEARTLLERHGVTHVADCLNAADGFEFINASPDGFQARLRDERNLAWLEPVPGTWNTPMPVYRVRR</sequence>
<protein>
    <submittedName>
        <fullName evidence="2">GtrA family protein</fullName>
    </submittedName>
</protein>
<name>A0A4R0PE33_9HYPH</name>
<evidence type="ECO:0000313" key="3">
    <source>
        <dbReference type="Proteomes" id="UP000291301"/>
    </source>
</evidence>
<reference evidence="2 3" key="1">
    <citation type="journal article" date="2015" name="Antonie Van Leeuwenhoek">
        <title>Oricola cellulosilytica gen. nov., sp. nov., a cellulose-degrading bacterium of the family Phyllobacteriaceae isolated from surface seashore water, and emended descriptions of Mesorhizobium loti and Phyllobacterium myrsinacearum.</title>
        <authorList>
            <person name="Hameed A."/>
            <person name="Shahina M."/>
            <person name="Lai W.A."/>
            <person name="Lin S.Y."/>
            <person name="Young L.S."/>
            <person name="Liu Y.C."/>
            <person name="Hsu Y.H."/>
            <person name="Young C.C."/>
        </authorList>
    </citation>
    <scope>NUCLEOTIDE SEQUENCE [LARGE SCALE GENOMIC DNA]</scope>
    <source>
        <strain evidence="2 3">KCTC 52183</strain>
    </source>
</reference>
<feature type="transmembrane region" description="Helical" evidence="1">
    <location>
        <begin position="193"/>
        <end position="210"/>
    </location>
</feature>
<keyword evidence="3" id="KW-1185">Reference proteome</keyword>
<feature type="transmembrane region" description="Helical" evidence="1">
    <location>
        <begin position="146"/>
        <end position="166"/>
    </location>
</feature>
<dbReference type="OrthoDB" id="1082056at2"/>
<feature type="transmembrane region" description="Helical" evidence="1">
    <location>
        <begin position="438"/>
        <end position="463"/>
    </location>
</feature>
<evidence type="ECO:0000256" key="1">
    <source>
        <dbReference type="SAM" id="Phobius"/>
    </source>
</evidence>
<evidence type="ECO:0000313" key="2">
    <source>
        <dbReference type="EMBL" id="TCD16047.1"/>
    </source>
</evidence>
<feature type="transmembrane region" description="Helical" evidence="1">
    <location>
        <begin position="120"/>
        <end position="139"/>
    </location>
</feature>
<feature type="transmembrane region" description="Helical" evidence="1">
    <location>
        <begin position="300"/>
        <end position="318"/>
    </location>
</feature>